<evidence type="ECO:0000256" key="1">
    <source>
        <dbReference type="ARBA" id="ARBA00006814"/>
    </source>
</evidence>
<dbReference type="Pfam" id="PF01750">
    <property type="entry name" value="HycI"/>
    <property type="match status" value="1"/>
</dbReference>
<dbReference type="InterPro" id="IPR000671">
    <property type="entry name" value="Peptidase_A31"/>
</dbReference>
<evidence type="ECO:0000256" key="4">
    <source>
        <dbReference type="ARBA" id="ARBA00022723"/>
    </source>
</evidence>
<dbReference type="AlphaFoldDB" id="A0A645BVD4"/>
<evidence type="ECO:0000256" key="6">
    <source>
        <dbReference type="ARBA" id="ARBA00022801"/>
    </source>
</evidence>
<sequence>MIRITVLGIGNILLQDEGLGVRTIERLINKYRFPDNIQVLDGGTLGMGLIPFLEGTNRLLIVDAVSGKLPPGSIYELRAGEVKTYFQQKVSIHDLGIQDVLATMEVLDKPIKEVVVIGMQPETMEAGLELSLVVSKGIEQLENLVLKQLAAWQAGGGKEVG</sequence>
<dbReference type="PANTHER" id="PTHR30302:SF1">
    <property type="entry name" value="HYDROGENASE 2 MATURATION PROTEASE"/>
    <property type="match status" value="1"/>
</dbReference>
<keyword evidence="6 7" id="KW-0378">Hydrolase</keyword>
<dbReference type="GO" id="GO:0046872">
    <property type="term" value="F:metal ion binding"/>
    <property type="evidence" value="ECO:0007669"/>
    <property type="project" value="UniProtKB-KW"/>
</dbReference>
<dbReference type="FunFam" id="3.40.50.1450:FF:000002">
    <property type="entry name" value="Hydrogenase 1 maturation protease"/>
    <property type="match status" value="1"/>
</dbReference>
<dbReference type="PRINTS" id="PR00446">
    <property type="entry name" value="HYDRGNUPTAKE"/>
</dbReference>
<evidence type="ECO:0000256" key="3">
    <source>
        <dbReference type="ARBA" id="ARBA00022670"/>
    </source>
</evidence>
<dbReference type="SUPFAM" id="SSF53163">
    <property type="entry name" value="HybD-like"/>
    <property type="match status" value="1"/>
</dbReference>
<gene>
    <name evidence="7" type="primary">hybD_8</name>
    <name evidence="7" type="ORF">SDC9_116391</name>
</gene>
<dbReference type="InterPro" id="IPR023430">
    <property type="entry name" value="Pept_HybD-like_dom_sf"/>
</dbReference>
<comment type="caution">
    <text evidence="7">The sequence shown here is derived from an EMBL/GenBank/DDBJ whole genome shotgun (WGS) entry which is preliminary data.</text>
</comment>
<protein>
    <submittedName>
        <fullName evidence="7">Hydrogenase 2 maturation protease</fullName>
        <ecNumber evidence="7">3.4.23.-</ecNumber>
    </submittedName>
</protein>
<dbReference type="EMBL" id="VSSQ01022881">
    <property type="protein sequence ID" value="MPM69446.1"/>
    <property type="molecule type" value="Genomic_DNA"/>
</dbReference>
<dbReference type="Gene3D" id="3.40.50.1450">
    <property type="entry name" value="HybD-like"/>
    <property type="match status" value="1"/>
</dbReference>
<keyword evidence="4" id="KW-0479">Metal-binding</keyword>
<keyword evidence="2" id="KW-0533">Nickel</keyword>
<evidence type="ECO:0000256" key="5">
    <source>
        <dbReference type="ARBA" id="ARBA00022750"/>
    </source>
</evidence>
<keyword evidence="5" id="KW-0064">Aspartyl protease</keyword>
<dbReference type="GO" id="GO:0004190">
    <property type="term" value="F:aspartic-type endopeptidase activity"/>
    <property type="evidence" value="ECO:0007669"/>
    <property type="project" value="UniProtKB-KW"/>
</dbReference>
<dbReference type="GO" id="GO:0016485">
    <property type="term" value="P:protein processing"/>
    <property type="evidence" value="ECO:0007669"/>
    <property type="project" value="InterPro"/>
</dbReference>
<accession>A0A645BVD4</accession>
<dbReference type="EC" id="3.4.23.-" evidence="7"/>
<reference evidence="7" key="1">
    <citation type="submission" date="2019-08" db="EMBL/GenBank/DDBJ databases">
        <authorList>
            <person name="Kucharzyk K."/>
            <person name="Murdoch R.W."/>
            <person name="Higgins S."/>
            <person name="Loffler F."/>
        </authorList>
    </citation>
    <scope>NUCLEOTIDE SEQUENCE</scope>
</reference>
<dbReference type="InterPro" id="IPR004419">
    <property type="entry name" value="Pept_A31_hyd_express"/>
</dbReference>
<dbReference type="PANTHER" id="PTHR30302">
    <property type="entry name" value="HYDROGENASE 1 MATURATION PROTEASE"/>
    <property type="match status" value="1"/>
</dbReference>
<dbReference type="GO" id="GO:0008047">
    <property type="term" value="F:enzyme activator activity"/>
    <property type="evidence" value="ECO:0007669"/>
    <property type="project" value="InterPro"/>
</dbReference>
<comment type="similarity">
    <text evidence="1">Belongs to the peptidase A31 family.</text>
</comment>
<organism evidence="7">
    <name type="scientific">bioreactor metagenome</name>
    <dbReference type="NCBI Taxonomy" id="1076179"/>
    <lineage>
        <taxon>unclassified sequences</taxon>
        <taxon>metagenomes</taxon>
        <taxon>ecological metagenomes</taxon>
    </lineage>
</organism>
<proteinExistence type="inferred from homology"/>
<name>A0A645BVD4_9ZZZZ</name>
<evidence type="ECO:0000256" key="2">
    <source>
        <dbReference type="ARBA" id="ARBA00022596"/>
    </source>
</evidence>
<dbReference type="CDD" id="cd06062">
    <property type="entry name" value="H2MP_MemB-H2up"/>
    <property type="match status" value="1"/>
</dbReference>
<evidence type="ECO:0000313" key="7">
    <source>
        <dbReference type="EMBL" id="MPM69446.1"/>
    </source>
</evidence>
<keyword evidence="3 7" id="KW-0645">Protease</keyword>
<dbReference type="NCBIfam" id="TIGR00140">
    <property type="entry name" value="hupD"/>
    <property type="match status" value="1"/>
</dbReference>
<dbReference type="NCBIfam" id="TIGR00072">
    <property type="entry name" value="hydrog_prot"/>
    <property type="match status" value="1"/>
</dbReference>